<sequence>MADVSCLVSSSPIPSLLRRRSPDSPADYMISQRVIVSLRRSSDVFPAFHELQKVLLILRPSSEPPTTEPVNSPDTLYFEAIKPINGGPAGAPKARLPGCNSQRPYKARRAIALTNVMACPITVAKFVGMVSIGISTGLSYSMSSITLPALQGLPTASVASQALTDIQFRARRAALTLSHITVFTLITAFSLSSPRRRHPYLIWTSVFALLGGLGLELYTNHPSFIQGTESPRTSTCSSYLSSLCSVSTSGEPHSSCCCAGSILNRFFGSAPKPASPEKKAEDEESLATSSEIELVEPPSEAESMGTSRSTEKPTPASSVADVNGESVELAMRKERNLHMLRTYLLGIGFSMGVIGIWGERTN</sequence>
<proteinExistence type="inferred from homology"/>
<dbReference type="PANTHER" id="PTHR37278:SF1">
    <property type="entry name" value="AUTOPHAGY-RELATED PROTEIN 33-RELATED"/>
    <property type="match status" value="1"/>
</dbReference>
<keyword evidence="2 7" id="KW-0812">Transmembrane</keyword>
<dbReference type="OMA" id="WCLSSPR"/>
<keyword evidence="9" id="KW-1185">Reference proteome</keyword>
<feature type="transmembrane region" description="Helical" evidence="7">
    <location>
        <begin position="200"/>
        <end position="218"/>
    </location>
</feature>
<dbReference type="GO" id="GO:0000422">
    <property type="term" value="P:autophagy of mitochondrion"/>
    <property type="evidence" value="ECO:0007669"/>
    <property type="project" value="TreeGrafter"/>
</dbReference>
<dbReference type="Proteomes" id="UP000024533">
    <property type="component" value="Unassembled WGS sequence"/>
</dbReference>
<reference evidence="8 9" key="1">
    <citation type="submission" date="2014-02" db="EMBL/GenBank/DDBJ databases">
        <title>The Genome Sequence of Trichophyton interdigitale MR816.</title>
        <authorList>
            <consortium name="The Broad Institute Genomics Platform"/>
            <person name="Cuomo C.A."/>
            <person name="White T.C."/>
            <person name="Graser Y."/>
            <person name="Martinez-Rossi N."/>
            <person name="Heitman J."/>
            <person name="Young S.K."/>
            <person name="Zeng Q."/>
            <person name="Gargeya S."/>
            <person name="Abouelleil A."/>
            <person name="Alvarado L."/>
            <person name="Chapman S.B."/>
            <person name="Gainer-Dewar J."/>
            <person name="Goldberg J."/>
            <person name="Griggs A."/>
            <person name="Gujja S."/>
            <person name="Hansen M."/>
            <person name="Howarth C."/>
            <person name="Imamovic A."/>
            <person name="Larimer J."/>
            <person name="Martinez D."/>
            <person name="Murphy C."/>
            <person name="Pearson M.D."/>
            <person name="Persinoti G."/>
            <person name="Poon T."/>
            <person name="Priest M."/>
            <person name="Roberts A.D."/>
            <person name="Saif S."/>
            <person name="Shea T.D."/>
            <person name="Sykes S.N."/>
            <person name="Wortman J."/>
            <person name="Nusbaum C."/>
            <person name="Birren B."/>
        </authorList>
    </citation>
    <scope>NUCLEOTIDE SEQUENCE [LARGE SCALE GENOMIC DNA]</scope>
    <source>
        <strain evidence="8 9">MR816</strain>
    </source>
</reference>
<dbReference type="AlphaFoldDB" id="A0A059JB97"/>
<accession>A0A059JB97</accession>
<keyword evidence="3 7" id="KW-1133">Transmembrane helix</keyword>
<dbReference type="GO" id="GO:0016236">
    <property type="term" value="P:macroautophagy"/>
    <property type="evidence" value="ECO:0007669"/>
    <property type="project" value="TreeGrafter"/>
</dbReference>
<gene>
    <name evidence="8" type="ORF">H109_03030</name>
</gene>
<dbReference type="GO" id="GO:0005741">
    <property type="term" value="C:mitochondrial outer membrane"/>
    <property type="evidence" value="ECO:0007669"/>
    <property type="project" value="TreeGrafter"/>
</dbReference>
<dbReference type="PANTHER" id="PTHR37278">
    <property type="entry name" value="AUTOPHAGY-RELATED PROTEIN 33-RELATED"/>
    <property type="match status" value="1"/>
</dbReference>
<feature type="transmembrane region" description="Helical" evidence="7">
    <location>
        <begin position="340"/>
        <end position="358"/>
    </location>
</feature>
<protein>
    <submittedName>
        <fullName evidence="8">Uncharacterized protein</fullName>
    </submittedName>
</protein>
<evidence type="ECO:0000256" key="7">
    <source>
        <dbReference type="SAM" id="Phobius"/>
    </source>
</evidence>
<feature type="region of interest" description="Disordered" evidence="6">
    <location>
        <begin position="273"/>
        <end position="323"/>
    </location>
</feature>
<evidence type="ECO:0000256" key="3">
    <source>
        <dbReference type="ARBA" id="ARBA00022989"/>
    </source>
</evidence>
<comment type="caution">
    <text evidence="8">The sequence shown here is derived from an EMBL/GenBank/DDBJ whole genome shotgun (WGS) entry which is preliminary data.</text>
</comment>
<organism evidence="8 9">
    <name type="scientific">Trichophyton interdigitale (strain MR816)</name>
    <dbReference type="NCBI Taxonomy" id="1215338"/>
    <lineage>
        <taxon>Eukaryota</taxon>
        <taxon>Fungi</taxon>
        <taxon>Dikarya</taxon>
        <taxon>Ascomycota</taxon>
        <taxon>Pezizomycotina</taxon>
        <taxon>Eurotiomycetes</taxon>
        <taxon>Eurotiomycetidae</taxon>
        <taxon>Onygenales</taxon>
        <taxon>Arthrodermataceae</taxon>
        <taxon>Trichophyton</taxon>
    </lineage>
</organism>
<comment type="subcellular location">
    <subcellularLocation>
        <location evidence="1">Membrane</location>
        <topology evidence="1">Multi-pass membrane protein</topology>
    </subcellularLocation>
</comment>
<evidence type="ECO:0000256" key="5">
    <source>
        <dbReference type="ARBA" id="ARBA00038013"/>
    </source>
</evidence>
<dbReference type="EMBL" id="AOKY01000225">
    <property type="protein sequence ID" value="KDB25125.1"/>
    <property type="molecule type" value="Genomic_DNA"/>
</dbReference>
<evidence type="ECO:0000256" key="6">
    <source>
        <dbReference type="SAM" id="MobiDB-lite"/>
    </source>
</evidence>
<evidence type="ECO:0000256" key="4">
    <source>
        <dbReference type="ARBA" id="ARBA00023136"/>
    </source>
</evidence>
<dbReference type="InterPro" id="IPR051668">
    <property type="entry name" value="ATG33"/>
</dbReference>
<comment type="similarity">
    <text evidence="5">Belongs to the ATG33 family.</text>
</comment>
<feature type="transmembrane region" description="Helical" evidence="7">
    <location>
        <begin position="110"/>
        <end position="134"/>
    </location>
</feature>
<evidence type="ECO:0000313" key="9">
    <source>
        <dbReference type="Proteomes" id="UP000024533"/>
    </source>
</evidence>
<dbReference type="OrthoDB" id="5336366at2759"/>
<evidence type="ECO:0000313" key="8">
    <source>
        <dbReference type="EMBL" id="KDB25125.1"/>
    </source>
</evidence>
<feature type="transmembrane region" description="Helical" evidence="7">
    <location>
        <begin position="175"/>
        <end position="194"/>
    </location>
</feature>
<keyword evidence="4 7" id="KW-0472">Membrane</keyword>
<dbReference type="HOGENOM" id="CLU_065432_1_0_1"/>
<evidence type="ECO:0000256" key="2">
    <source>
        <dbReference type="ARBA" id="ARBA00022692"/>
    </source>
</evidence>
<name>A0A059JB97_TRIIM</name>
<evidence type="ECO:0000256" key="1">
    <source>
        <dbReference type="ARBA" id="ARBA00004141"/>
    </source>
</evidence>